<evidence type="ECO:0000313" key="3">
    <source>
        <dbReference type="Proteomes" id="UP000215509"/>
    </source>
</evidence>
<dbReference type="SUPFAM" id="SSF69318">
    <property type="entry name" value="Integrin alpha N-terminal domain"/>
    <property type="match status" value="1"/>
</dbReference>
<dbReference type="Pfam" id="PF10096">
    <property type="entry name" value="DUF2334"/>
    <property type="match status" value="1"/>
</dbReference>
<dbReference type="EMBL" id="NMQW01000013">
    <property type="protein sequence ID" value="OXM86601.1"/>
    <property type="molecule type" value="Genomic_DNA"/>
</dbReference>
<comment type="caution">
    <text evidence="2">The sequence shown here is derived from an EMBL/GenBank/DDBJ whole genome shotgun (WGS) entry which is preliminary data.</text>
</comment>
<protein>
    <recommendedName>
        <fullName evidence="4">DUF2334 domain-containing protein</fullName>
    </recommendedName>
</protein>
<dbReference type="Pfam" id="PF13517">
    <property type="entry name" value="FG-GAP_3"/>
    <property type="match status" value="1"/>
</dbReference>
<evidence type="ECO:0000256" key="1">
    <source>
        <dbReference type="ARBA" id="ARBA00022729"/>
    </source>
</evidence>
<dbReference type="AlphaFoldDB" id="A0A229UTK3"/>
<proteinExistence type="predicted"/>
<name>A0A229UTK3_9BACL</name>
<dbReference type="Proteomes" id="UP000215509">
    <property type="component" value="Unassembled WGS sequence"/>
</dbReference>
<dbReference type="Gene3D" id="3.20.20.370">
    <property type="entry name" value="Glycoside hydrolase/deacetylase"/>
    <property type="match status" value="1"/>
</dbReference>
<keyword evidence="1" id="KW-0732">Signal</keyword>
<reference evidence="2 3" key="1">
    <citation type="submission" date="2017-07" db="EMBL/GenBank/DDBJ databases">
        <title>Genome sequencing and assembly of Paenibacillus rigui.</title>
        <authorList>
            <person name="Mayilraj S."/>
        </authorList>
    </citation>
    <scope>NUCLEOTIDE SEQUENCE [LARGE SCALE GENOMIC DNA]</scope>
    <source>
        <strain evidence="2 3">JCM 16352</strain>
    </source>
</reference>
<dbReference type="OrthoDB" id="2339428at2"/>
<dbReference type="InterPro" id="IPR011330">
    <property type="entry name" value="Glyco_hydro/deAcase_b/a-brl"/>
</dbReference>
<dbReference type="GO" id="GO:0005975">
    <property type="term" value="P:carbohydrate metabolic process"/>
    <property type="evidence" value="ECO:0007669"/>
    <property type="project" value="InterPro"/>
</dbReference>
<dbReference type="InterPro" id="IPR013517">
    <property type="entry name" value="FG-GAP"/>
</dbReference>
<dbReference type="InterPro" id="IPR028994">
    <property type="entry name" value="Integrin_alpha_N"/>
</dbReference>
<evidence type="ECO:0008006" key="4">
    <source>
        <dbReference type="Google" id="ProtNLM"/>
    </source>
</evidence>
<accession>A0A229UTK3</accession>
<dbReference type="InterPro" id="IPR018763">
    <property type="entry name" value="DUF2334"/>
</dbReference>
<evidence type="ECO:0000313" key="2">
    <source>
        <dbReference type="EMBL" id="OXM86601.1"/>
    </source>
</evidence>
<sequence>MTDTMISMIRKKWFRYTIIGLMICLTFTAYRIITVEGEGSSPRFVLMRLEDIGPGGQYGSIEQLGKLRAVLEYLRERHVKYHLAVIPRWIDYPADGSRYDVSLDQTDNPYVAAYQKVLKQAVQDGAVLGMHGYTHQVGNVRLDNGHQESGIGNEFDEPGDNRTVSAAFAEPRVQQGLEIFKKAGLKPQFWESPHYRSTPEQDAIFRSFFGLNYQADIQTNRNTPVAQFRSDRNTGYGEPSLGAAYVPTPFDYIPYNKDEKVIVDRVGKSENIPSFYYHPFLEFKYLLPVTDDQGNAVYRDGLPEYHYPSQAKSMLQKLINGLEQKRYVFYSIQDYVPFTPAHSIKLNTSGHQEKLLLGDVTGDGQTDMVTWDLKAGLISVSAGSFTGLRNEPQGAPAVWAQASYTSGAAAALGQSGAVKGTMWLAHPTGRLEKFVSDGHRFTLQSSWKIEARSWSNLQVIPQPGGDVLVAGLSADRLQLFGLYISKSGIKPMKPYKFKNEWKSDLHQRTHEDGSTGLFFTRPDAVSGLELSVDKASLQWRTVKVELNLPSQDGELRLADFNGDGREDALRWNTETGTGTVFLGEENHQYRMLSTFGPWGKKGSKPLVADLDGNGKSDLILVDRQDGYMDTALSFESR</sequence>
<dbReference type="SUPFAM" id="SSF88713">
    <property type="entry name" value="Glycoside hydrolase/deacetylase"/>
    <property type="match status" value="1"/>
</dbReference>
<organism evidence="2 3">
    <name type="scientific">Paenibacillus rigui</name>
    <dbReference type="NCBI Taxonomy" id="554312"/>
    <lineage>
        <taxon>Bacteria</taxon>
        <taxon>Bacillati</taxon>
        <taxon>Bacillota</taxon>
        <taxon>Bacilli</taxon>
        <taxon>Bacillales</taxon>
        <taxon>Paenibacillaceae</taxon>
        <taxon>Paenibacillus</taxon>
    </lineage>
</organism>
<gene>
    <name evidence="2" type="ORF">CF651_09105</name>
</gene>
<dbReference type="RefSeq" id="WP_094014548.1">
    <property type="nucleotide sequence ID" value="NZ_NMQW01000013.1"/>
</dbReference>
<keyword evidence="3" id="KW-1185">Reference proteome</keyword>